<feature type="compositionally biased region" description="Low complexity" evidence="1">
    <location>
        <begin position="551"/>
        <end position="560"/>
    </location>
</feature>
<feature type="compositionally biased region" description="Basic and acidic residues" evidence="1">
    <location>
        <begin position="487"/>
        <end position="502"/>
    </location>
</feature>
<protein>
    <submittedName>
        <fullName evidence="2">Uncharacterized protein</fullName>
    </submittedName>
</protein>
<accession>A0A8H3BTV1</accession>
<feature type="compositionally biased region" description="Basic and acidic residues" evidence="1">
    <location>
        <begin position="538"/>
        <end position="549"/>
    </location>
</feature>
<feature type="region of interest" description="Disordered" evidence="1">
    <location>
        <begin position="26"/>
        <end position="140"/>
    </location>
</feature>
<dbReference type="AlphaFoldDB" id="A0A8H3BTV1"/>
<dbReference type="Proteomes" id="UP000663853">
    <property type="component" value="Unassembled WGS sequence"/>
</dbReference>
<feature type="region of interest" description="Disordered" evidence="1">
    <location>
        <begin position="207"/>
        <end position="255"/>
    </location>
</feature>
<feature type="compositionally biased region" description="Polar residues" evidence="1">
    <location>
        <begin position="649"/>
        <end position="668"/>
    </location>
</feature>
<feature type="compositionally biased region" description="Basic and acidic residues" evidence="1">
    <location>
        <begin position="242"/>
        <end position="255"/>
    </location>
</feature>
<comment type="caution">
    <text evidence="2">The sequence shown here is derived from an EMBL/GenBank/DDBJ whole genome shotgun (WGS) entry which is preliminary data.</text>
</comment>
<evidence type="ECO:0000313" key="2">
    <source>
        <dbReference type="EMBL" id="CAE6465548.1"/>
    </source>
</evidence>
<feature type="compositionally biased region" description="Low complexity" evidence="1">
    <location>
        <begin position="503"/>
        <end position="515"/>
    </location>
</feature>
<feature type="compositionally biased region" description="Basic residues" evidence="1">
    <location>
        <begin position="700"/>
        <end position="713"/>
    </location>
</feature>
<evidence type="ECO:0000256" key="1">
    <source>
        <dbReference type="SAM" id="MobiDB-lite"/>
    </source>
</evidence>
<feature type="compositionally biased region" description="Polar residues" evidence="1">
    <location>
        <begin position="591"/>
        <end position="600"/>
    </location>
</feature>
<dbReference type="EMBL" id="CAJMXA010001582">
    <property type="protein sequence ID" value="CAE6465548.1"/>
    <property type="molecule type" value="Genomic_DNA"/>
</dbReference>
<feature type="compositionally biased region" description="Low complexity" evidence="1">
    <location>
        <begin position="714"/>
        <end position="745"/>
    </location>
</feature>
<gene>
    <name evidence="2" type="ORF">RDB_LOCUS67381</name>
</gene>
<feature type="region of interest" description="Disordered" evidence="1">
    <location>
        <begin position="391"/>
        <end position="414"/>
    </location>
</feature>
<evidence type="ECO:0000313" key="3">
    <source>
        <dbReference type="Proteomes" id="UP000663853"/>
    </source>
</evidence>
<feature type="compositionally biased region" description="Acidic residues" evidence="1">
    <location>
        <begin position="838"/>
        <end position="862"/>
    </location>
</feature>
<sequence length="926" mass="99464">MSAAPSFPPPFVQLPVRGEHLSVHTKMDGIHSHQSLPSAEESIDEVQLGLDAQTDELSMEDDRAQVDELEEDPNEGLQYPPDLLSSEEQVNDEHVNGQLELAQAAQPAGQPSGQDDVTSSAPDEAVSIEESTEEPPQTDLITNSLVAETDAILQAEMHGATTATENTGFASLEGQEGLEMPEGENFEFPVSVSEQEISSLARDFAREVEEMSTDPSEHQSNEQDLDLQTVNSESVVAPEPAVDSHEDAGAPPLRRMDEETIPVTAHSKESIIDVLNDAVGTTADESIQLATTAEQILQESEPVPSTEVVPEQVDMEMDARDDVQPEEPATTLAQAHVEHTQVLEPNKEGGGEDADMEQGWVVVEQDGEPSIDTTTEASIDHQSIQIVQEESTSVAQDEPAMSDPMPDDTVTASGDAAGPIITVIEQSTTIAEQTSVELTEQTEPSTVDPAAMATMDTTTTSIATTTAPADPAVADSVISTTGAGDMDPDHIERAAQIHREQDATAQATQDETQTTLPEESVATANNTIVTDDISDPTAPKDSDSPERRVPSQSQSQSQSQLDPVVPQTVAPIDPLVTQNGDTDIPDESSEPTKPQYQVSTDLPEITPGAEPLNRQTAPLDEEDAHGSAEPEPSSEPSEYPDVVTEDPPVNTTGISTDKATEPSNSSTPAPARKKKPRMIMEVVIPIASRKPKVVQETKTTKKRPRGRPIKAKSAKAPAPTKTESPAVSSSPQRSSSTRTPSPVKSESSEPELEPEPRVQRSGGKRTRTFGSRKRTRKAVASGSGTRSVHVAHTAKLEVVIPRRPRPSVLKGVGSTPSGNNVKFAPAPSVTGKRKAESEPEVDDGDTDADADGETDDEYEDVEESKAQVEVLISPKPRKKQNTTNKAKISPIKRPRRSSEARKIPTKIPETISKARRPSPKRRRLRR</sequence>
<feature type="compositionally biased region" description="Low complexity" evidence="1">
    <location>
        <begin position="627"/>
        <end position="640"/>
    </location>
</feature>
<feature type="compositionally biased region" description="Low complexity" evidence="1">
    <location>
        <begin position="102"/>
        <end position="114"/>
    </location>
</feature>
<organism evidence="2 3">
    <name type="scientific">Rhizoctonia solani</name>
    <dbReference type="NCBI Taxonomy" id="456999"/>
    <lineage>
        <taxon>Eukaryota</taxon>
        <taxon>Fungi</taxon>
        <taxon>Dikarya</taxon>
        <taxon>Basidiomycota</taxon>
        <taxon>Agaricomycotina</taxon>
        <taxon>Agaricomycetes</taxon>
        <taxon>Cantharellales</taxon>
        <taxon>Ceratobasidiaceae</taxon>
        <taxon>Rhizoctonia</taxon>
    </lineage>
</organism>
<reference evidence="2" key="1">
    <citation type="submission" date="2021-01" db="EMBL/GenBank/DDBJ databases">
        <authorList>
            <person name="Kaushik A."/>
        </authorList>
    </citation>
    <scope>NUCLEOTIDE SEQUENCE</scope>
    <source>
        <strain evidence="2">AG6-10EEA</strain>
    </source>
</reference>
<proteinExistence type="predicted"/>
<name>A0A8H3BTV1_9AGAM</name>
<feature type="compositionally biased region" description="Basic residues" evidence="1">
    <location>
        <begin position="762"/>
        <end position="777"/>
    </location>
</feature>
<feature type="compositionally biased region" description="Low complexity" evidence="1">
    <location>
        <begin position="463"/>
        <end position="478"/>
    </location>
</feature>
<feature type="region of interest" description="Disordered" evidence="1">
    <location>
        <begin position="463"/>
        <end position="926"/>
    </location>
</feature>
<feature type="compositionally biased region" description="Basic residues" evidence="1">
    <location>
        <begin position="913"/>
        <end position="926"/>
    </location>
</feature>
<feature type="compositionally biased region" description="Basic and acidic residues" evidence="1">
    <location>
        <begin position="207"/>
        <end position="221"/>
    </location>
</feature>